<organism evidence="1">
    <name type="scientific">Micrurus carvalhoi</name>
    <dbReference type="NCBI Taxonomy" id="3147026"/>
    <lineage>
        <taxon>Eukaryota</taxon>
        <taxon>Metazoa</taxon>
        <taxon>Chordata</taxon>
        <taxon>Craniata</taxon>
        <taxon>Vertebrata</taxon>
        <taxon>Euteleostomi</taxon>
        <taxon>Lepidosauria</taxon>
        <taxon>Squamata</taxon>
        <taxon>Bifurcata</taxon>
        <taxon>Unidentata</taxon>
        <taxon>Episquamata</taxon>
        <taxon>Toxicofera</taxon>
        <taxon>Serpentes</taxon>
        <taxon>Colubroidea</taxon>
        <taxon>Elapidae</taxon>
        <taxon>Elapinae</taxon>
        <taxon>Micrurus</taxon>
    </lineage>
</organism>
<sequence length="100" mass="11626">MQIILLSFPNINKLYVQDSTHKNATPKFKKVLSSMDLSQIFPFVKKNILITHAFQNLCIELCVYMHIEENLVSCQCNCTEQLLSFAQNFSICIEELVYVY</sequence>
<reference evidence="1" key="2">
    <citation type="submission" date="2017-12" db="EMBL/GenBank/DDBJ databases">
        <title>Coralsnake Venomics: Analyses of Venom Gland Transcriptomes and Proteomes of Six Brazilian Taxa.</title>
        <authorList>
            <person name="Aird S.D."/>
            <person name="Jorge da Silva N."/>
            <person name="Qiu L."/>
            <person name="Villar-Briones A."/>
            <person name="Aparecida-Saddi V."/>
            <person name="Campos-Telles M.P."/>
            <person name="Grau M."/>
            <person name="Mikheyev A.S."/>
        </authorList>
    </citation>
    <scope>NUCLEOTIDE SEQUENCE</scope>
    <source>
        <tissue evidence="1">Venom_gland</tissue>
    </source>
</reference>
<dbReference type="EMBL" id="IACI01047528">
    <property type="protein sequence ID" value="LAA23166.1"/>
    <property type="molecule type" value="Transcribed_RNA"/>
</dbReference>
<proteinExistence type="predicted"/>
<name>A0A2H6N2J9_9SAUR</name>
<reference evidence="1" key="1">
    <citation type="submission" date="2017-07" db="EMBL/GenBank/DDBJ databases">
        <authorList>
            <person name="Mikheyev A."/>
            <person name="Grau M."/>
        </authorList>
    </citation>
    <scope>NUCLEOTIDE SEQUENCE</scope>
    <source>
        <tissue evidence="1">Venom_gland</tissue>
    </source>
</reference>
<evidence type="ECO:0000313" key="1">
    <source>
        <dbReference type="EMBL" id="LAA23166.1"/>
    </source>
</evidence>
<accession>A0A2H6N2J9</accession>
<dbReference type="AlphaFoldDB" id="A0A2H6N2J9"/>
<protein>
    <submittedName>
        <fullName evidence="1">Uncharacterized protein</fullName>
    </submittedName>
</protein>